<keyword evidence="8" id="KW-0325">Glycoprotein</keyword>
<evidence type="ECO:0000259" key="12">
    <source>
        <dbReference type="PROSITE" id="PS51115"/>
    </source>
</evidence>
<dbReference type="InterPro" id="IPR002049">
    <property type="entry name" value="LE_dom"/>
</dbReference>
<evidence type="ECO:0000313" key="13">
    <source>
        <dbReference type="Proteomes" id="UP000887565"/>
    </source>
</evidence>
<dbReference type="PROSITE" id="PS51115">
    <property type="entry name" value="LAMININ_IVA"/>
    <property type="match status" value="1"/>
</dbReference>
<dbReference type="PANTHER" id="PTHR10574:SF406">
    <property type="entry name" value="LAMININ SUBUNIT ALPHA 5"/>
    <property type="match status" value="1"/>
</dbReference>
<protein>
    <submittedName>
        <fullName evidence="14">Uncharacterized protein</fullName>
    </submittedName>
</protein>
<evidence type="ECO:0000256" key="10">
    <source>
        <dbReference type="PROSITE-ProRule" id="PRU00460"/>
    </source>
</evidence>
<evidence type="ECO:0000256" key="7">
    <source>
        <dbReference type="ARBA" id="ARBA00023157"/>
    </source>
</evidence>
<dbReference type="FunFam" id="2.10.25.10:FF:000106">
    <property type="entry name" value="Heparan sulfate proteoglycan 2"/>
    <property type="match status" value="1"/>
</dbReference>
<dbReference type="SMART" id="SM00281">
    <property type="entry name" value="LamB"/>
    <property type="match status" value="1"/>
</dbReference>
<dbReference type="AlphaFoldDB" id="A0A915JLM6"/>
<dbReference type="InterPro" id="IPR000034">
    <property type="entry name" value="Laminin_IV"/>
</dbReference>
<dbReference type="PROSITE" id="PS50027">
    <property type="entry name" value="EGF_LAM_2"/>
    <property type="match status" value="1"/>
</dbReference>
<dbReference type="Proteomes" id="UP000887565">
    <property type="component" value="Unplaced"/>
</dbReference>
<evidence type="ECO:0000256" key="3">
    <source>
        <dbReference type="ARBA" id="ARBA00022530"/>
    </source>
</evidence>
<dbReference type="Pfam" id="PF00052">
    <property type="entry name" value="Laminin_B"/>
    <property type="match status" value="1"/>
</dbReference>
<evidence type="ECO:0000313" key="14">
    <source>
        <dbReference type="WBParaSite" id="nRc.2.0.1.t27104-RA"/>
    </source>
</evidence>
<keyword evidence="4" id="KW-0732">Signal</keyword>
<keyword evidence="6" id="KW-0084">Basement membrane</keyword>
<evidence type="ECO:0000256" key="8">
    <source>
        <dbReference type="ARBA" id="ARBA00023180"/>
    </source>
</evidence>
<dbReference type="CDD" id="cd00055">
    <property type="entry name" value="EGF_Lam"/>
    <property type="match status" value="2"/>
</dbReference>
<dbReference type="PROSITE" id="PS01248">
    <property type="entry name" value="EGF_LAM_1"/>
    <property type="match status" value="1"/>
</dbReference>
<evidence type="ECO:0000256" key="6">
    <source>
        <dbReference type="ARBA" id="ARBA00022869"/>
    </source>
</evidence>
<keyword evidence="13" id="KW-1185">Reference proteome</keyword>
<keyword evidence="2" id="KW-0964">Secreted</keyword>
<evidence type="ECO:0000256" key="5">
    <source>
        <dbReference type="ARBA" id="ARBA00022737"/>
    </source>
</evidence>
<dbReference type="Pfam" id="PF24973">
    <property type="entry name" value="EGF_LMN_ATRN"/>
    <property type="match status" value="1"/>
</dbReference>
<evidence type="ECO:0000256" key="4">
    <source>
        <dbReference type="ARBA" id="ARBA00022729"/>
    </source>
</evidence>
<keyword evidence="3" id="KW-0272">Extracellular matrix</keyword>
<keyword evidence="9 10" id="KW-0424">Laminin EGF-like domain</keyword>
<proteinExistence type="predicted"/>
<dbReference type="InterPro" id="IPR050440">
    <property type="entry name" value="Laminin/Netrin_ECM"/>
</dbReference>
<evidence type="ECO:0000256" key="1">
    <source>
        <dbReference type="ARBA" id="ARBA00004302"/>
    </source>
</evidence>
<accession>A0A915JLM6</accession>
<comment type="subcellular location">
    <subcellularLocation>
        <location evidence="1">Secreted</location>
        <location evidence="1">Extracellular space</location>
        <location evidence="1">Extracellular matrix</location>
        <location evidence="1">Basement membrane</location>
    </subcellularLocation>
</comment>
<feature type="disulfide bond" evidence="10">
    <location>
        <begin position="281"/>
        <end position="290"/>
    </location>
</feature>
<dbReference type="SMART" id="SM00180">
    <property type="entry name" value="EGF_Lam"/>
    <property type="match status" value="2"/>
</dbReference>
<comment type="caution">
    <text evidence="10">Lacks conserved residue(s) required for the propagation of feature annotation.</text>
</comment>
<evidence type="ECO:0000259" key="11">
    <source>
        <dbReference type="PROSITE" id="PS50027"/>
    </source>
</evidence>
<keyword evidence="5" id="KW-0677">Repeat</keyword>
<feature type="domain" description="Laminin EGF-like" evidence="11">
    <location>
        <begin position="262"/>
        <end position="311"/>
    </location>
</feature>
<evidence type="ECO:0000256" key="2">
    <source>
        <dbReference type="ARBA" id="ARBA00022525"/>
    </source>
</evidence>
<dbReference type="InterPro" id="IPR056863">
    <property type="entry name" value="LMN_ATRN_NET-like_EGF"/>
</dbReference>
<dbReference type="SUPFAM" id="SSF57196">
    <property type="entry name" value="EGF/Laminin"/>
    <property type="match status" value="2"/>
</dbReference>
<dbReference type="GO" id="GO:0005201">
    <property type="term" value="F:extracellular matrix structural constituent"/>
    <property type="evidence" value="ECO:0007669"/>
    <property type="project" value="TreeGrafter"/>
</dbReference>
<sequence length="350" mass="38525">ENARGHSCEGCVPGTFFLEERNPKGCTDCFCFGVTSQCHSSDFVKYTIMSMKNWTVDNANVSIENQHYVEYVSPENSENNGKSNKALYFSAPVVYLGKKLFSYGGKLSFTVSSTPADEKSGRSMAADVLLKGQNETLVYWADELPPDPKEEFTVNVDLIPERWRRNDGGFVTRPVLMQVLNKLEAILIRASQFDRISKAKLSRVTLDSASEEKNRVGEEALNVEVCSCPAGYTGTSCEECADGYYRVQSQTGAMFLGSCVPCKCNGHSDKCDKVTGVCHDCRHDTFGERCETCAEGFYGNATIGQPDDCRVCPCPHPTAQNNFASSCIVNEIGELHSCSCKQGYTGRNCD</sequence>
<dbReference type="Pfam" id="PF00053">
    <property type="entry name" value="EGF_laminin"/>
    <property type="match status" value="1"/>
</dbReference>
<dbReference type="GO" id="GO:0009887">
    <property type="term" value="P:animal organ morphogenesis"/>
    <property type="evidence" value="ECO:0007669"/>
    <property type="project" value="TreeGrafter"/>
</dbReference>
<name>A0A915JLM6_ROMCU</name>
<feature type="domain" description="Laminin IV type A" evidence="12">
    <location>
        <begin position="49"/>
        <end position="225"/>
    </location>
</feature>
<dbReference type="GO" id="GO:0007411">
    <property type="term" value="P:axon guidance"/>
    <property type="evidence" value="ECO:0007669"/>
    <property type="project" value="TreeGrafter"/>
</dbReference>
<dbReference type="PANTHER" id="PTHR10574">
    <property type="entry name" value="NETRIN/LAMININ-RELATED"/>
    <property type="match status" value="1"/>
</dbReference>
<dbReference type="WBParaSite" id="nRc.2.0.1.t27104-RA">
    <property type="protein sequence ID" value="nRc.2.0.1.t27104-RA"/>
    <property type="gene ID" value="nRc.2.0.1.g27104"/>
</dbReference>
<keyword evidence="7 10" id="KW-1015">Disulfide bond</keyword>
<dbReference type="GO" id="GO:0005604">
    <property type="term" value="C:basement membrane"/>
    <property type="evidence" value="ECO:0007669"/>
    <property type="project" value="UniProtKB-SubCell"/>
</dbReference>
<dbReference type="GO" id="GO:0009888">
    <property type="term" value="P:tissue development"/>
    <property type="evidence" value="ECO:0007669"/>
    <property type="project" value="TreeGrafter"/>
</dbReference>
<organism evidence="13 14">
    <name type="scientific">Romanomermis culicivorax</name>
    <name type="common">Nematode worm</name>
    <dbReference type="NCBI Taxonomy" id="13658"/>
    <lineage>
        <taxon>Eukaryota</taxon>
        <taxon>Metazoa</taxon>
        <taxon>Ecdysozoa</taxon>
        <taxon>Nematoda</taxon>
        <taxon>Enoplea</taxon>
        <taxon>Dorylaimia</taxon>
        <taxon>Mermithida</taxon>
        <taxon>Mermithoidea</taxon>
        <taxon>Mermithidae</taxon>
        <taxon>Romanomermis</taxon>
    </lineage>
</organism>
<reference evidence="14" key="1">
    <citation type="submission" date="2022-11" db="UniProtKB">
        <authorList>
            <consortium name="WormBaseParasite"/>
        </authorList>
    </citation>
    <scope>IDENTIFICATION</scope>
</reference>
<evidence type="ECO:0000256" key="9">
    <source>
        <dbReference type="ARBA" id="ARBA00023292"/>
    </source>
</evidence>
<dbReference type="Gene3D" id="2.10.25.10">
    <property type="entry name" value="Laminin"/>
    <property type="match status" value="2"/>
</dbReference>